<accession>A0A2J6SGY7</accession>
<organism evidence="1 2">
    <name type="scientific">Hyaloscypha bicolor E</name>
    <dbReference type="NCBI Taxonomy" id="1095630"/>
    <lineage>
        <taxon>Eukaryota</taxon>
        <taxon>Fungi</taxon>
        <taxon>Dikarya</taxon>
        <taxon>Ascomycota</taxon>
        <taxon>Pezizomycotina</taxon>
        <taxon>Leotiomycetes</taxon>
        <taxon>Helotiales</taxon>
        <taxon>Hyaloscyphaceae</taxon>
        <taxon>Hyaloscypha</taxon>
        <taxon>Hyaloscypha bicolor</taxon>
    </lineage>
</organism>
<dbReference type="RefSeq" id="XP_024726932.1">
    <property type="nucleotide sequence ID" value="XM_024871551.1"/>
</dbReference>
<name>A0A2J6SGY7_9HELO</name>
<sequence length="189" mass="21562">MRSEGYSNLKQKTWPFSIEPRKSAKLREMGLLKIEYQRGAGHPRDADLLMDHPDGLYFTSRDPLQYTNNPSAMVLNTVSRFKTLVYISSNFISPTDHPRLDISYTLRRNLCHPIRPRNLVTKSTINPYPVRGITTSIIHLLVHNSAVYQPPIPLPANNMLLRIAFPAKPHVHAKASTNRTPDRRSPSQL</sequence>
<gene>
    <name evidence="1" type="ORF">K444DRAFT_279557</name>
</gene>
<dbReference type="InParanoid" id="A0A2J6SGY7"/>
<protein>
    <submittedName>
        <fullName evidence="1">Uncharacterized protein</fullName>
    </submittedName>
</protein>
<dbReference type="GeneID" id="36579633"/>
<evidence type="ECO:0000313" key="1">
    <source>
        <dbReference type="EMBL" id="PMD50028.1"/>
    </source>
</evidence>
<keyword evidence="2" id="KW-1185">Reference proteome</keyword>
<dbReference type="EMBL" id="KZ613914">
    <property type="protein sequence ID" value="PMD50028.1"/>
    <property type="molecule type" value="Genomic_DNA"/>
</dbReference>
<dbReference type="AlphaFoldDB" id="A0A2J6SGY7"/>
<proteinExistence type="predicted"/>
<evidence type="ECO:0000313" key="2">
    <source>
        <dbReference type="Proteomes" id="UP000235371"/>
    </source>
</evidence>
<reference evidence="1 2" key="1">
    <citation type="submission" date="2016-04" db="EMBL/GenBank/DDBJ databases">
        <title>A degradative enzymes factory behind the ericoid mycorrhizal symbiosis.</title>
        <authorList>
            <consortium name="DOE Joint Genome Institute"/>
            <person name="Martino E."/>
            <person name="Morin E."/>
            <person name="Grelet G."/>
            <person name="Kuo A."/>
            <person name="Kohler A."/>
            <person name="Daghino S."/>
            <person name="Barry K."/>
            <person name="Choi C."/>
            <person name="Cichocki N."/>
            <person name="Clum A."/>
            <person name="Copeland A."/>
            <person name="Hainaut M."/>
            <person name="Haridas S."/>
            <person name="Labutti K."/>
            <person name="Lindquist E."/>
            <person name="Lipzen A."/>
            <person name="Khouja H.-R."/>
            <person name="Murat C."/>
            <person name="Ohm R."/>
            <person name="Olson A."/>
            <person name="Spatafora J."/>
            <person name="Veneault-Fourrey C."/>
            <person name="Henrissat B."/>
            <person name="Grigoriev I."/>
            <person name="Martin F."/>
            <person name="Perotto S."/>
        </authorList>
    </citation>
    <scope>NUCLEOTIDE SEQUENCE [LARGE SCALE GENOMIC DNA]</scope>
    <source>
        <strain evidence="1 2">E</strain>
    </source>
</reference>
<dbReference type="Proteomes" id="UP000235371">
    <property type="component" value="Unassembled WGS sequence"/>
</dbReference>